<dbReference type="Proteomes" id="UP000572407">
    <property type="component" value="Unassembled WGS sequence"/>
</dbReference>
<sequence length="191" mass="21611">MSDDSYGRSRESIFFPVFSIGQAKLVVVLLMLLLVMVSAVVPDTAKEGRWLLVQQMILVGYKDIGSISEGSSYRLVVMVSFSMAVVLSWVAAIVMSLTRLHMHAFQAVESKSYLSRIATIVFILVLLLLPIFQTLPNNDFNFSYHVFKAMWESRFLIIGASVVCFLLSMVLWMLVLFEFSNFLGWRSSSRS</sequence>
<proteinExistence type="predicted"/>
<protein>
    <submittedName>
        <fullName evidence="2">Uncharacterized protein</fullName>
    </submittedName>
</protein>
<name>A0A7V8RGX4_9PSED</name>
<feature type="transmembrane region" description="Helical" evidence="1">
    <location>
        <begin position="75"/>
        <end position="97"/>
    </location>
</feature>
<feature type="transmembrane region" description="Helical" evidence="1">
    <location>
        <begin position="12"/>
        <end position="41"/>
    </location>
</feature>
<organism evidence="2 3">
    <name type="scientific">Pseudomonas brassicacearum subsp. neoaurantiaca</name>
    <dbReference type="NCBI Taxonomy" id="494916"/>
    <lineage>
        <taxon>Bacteria</taxon>
        <taxon>Pseudomonadati</taxon>
        <taxon>Pseudomonadota</taxon>
        <taxon>Gammaproteobacteria</taxon>
        <taxon>Pseudomonadales</taxon>
        <taxon>Pseudomonadaceae</taxon>
        <taxon>Pseudomonas</taxon>
    </lineage>
</organism>
<accession>A0A7V8RGX4</accession>
<keyword evidence="1" id="KW-1133">Transmembrane helix</keyword>
<evidence type="ECO:0000256" key="1">
    <source>
        <dbReference type="SAM" id="Phobius"/>
    </source>
</evidence>
<dbReference type="RefSeq" id="WP_181286223.1">
    <property type="nucleotide sequence ID" value="NZ_VDLV01000001.1"/>
</dbReference>
<feature type="transmembrane region" description="Helical" evidence="1">
    <location>
        <begin position="155"/>
        <end position="177"/>
    </location>
</feature>
<dbReference type="EMBL" id="VDLV01000001">
    <property type="protein sequence ID" value="MBA1376243.1"/>
    <property type="molecule type" value="Genomic_DNA"/>
</dbReference>
<keyword evidence="1" id="KW-0472">Membrane</keyword>
<reference evidence="2 3" key="1">
    <citation type="submission" date="2019-06" db="EMBL/GenBank/DDBJ databases">
        <title>Analysis of the biodiversity of Brassica napus bacterial endophytes for the selection of potential efficient biofertilizers for rapeseed crops.</title>
        <authorList>
            <person name="Jimenez-Gomez A."/>
            <person name="Saati-Santamaria Z."/>
            <person name="Menendez E."/>
            <person name="Rivas R."/>
            <person name="Mateos P.F."/>
            <person name="Velazquez E."/>
            <person name="Garcia-Fraile P."/>
        </authorList>
    </citation>
    <scope>NUCLEOTIDE SEQUENCE [LARGE SCALE GENOMIC DNA]</scope>
    <source>
        <strain evidence="2 3">CDVBN10</strain>
    </source>
</reference>
<feature type="transmembrane region" description="Helical" evidence="1">
    <location>
        <begin position="117"/>
        <end position="135"/>
    </location>
</feature>
<evidence type="ECO:0000313" key="2">
    <source>
        <dbReference type="EMBL" id="MBA1376243.1"/>
    </source>
</evidence>
<evidence type="ECO:0000313" key="3">
    <source>
        <dbReference type="Proteomes" id="UP000572407"/>
    </source>
</evidence>
<comment type="caution">
    <text evidence="2">The sequence shown here is derived from an EMBL/GenBank/DDBJ whole genome shotgun (WGS) entry which is preliminary data.</text>
</comment>
<dbReference type="AlphaFoldDB" id="A0A7V8RGX4"/>
<gene>
    <name evidence="2" type="ORF">FHK92_00100</name>
</gene>
<keyword evidence="1" id="KW-0812">Transmembrane</keyword>